<reference evidence="1 2" key="1">
    <citation type="submission" date="2021-03" db="EMBL/GenBank/DDBJ databases">
        <authorList>
            <person name="King G.J."/>
            <person name="Bancroft I."/>
            <person name="Baten A."/>
            <person name="Bloomfield J."/>
            <person name="Borpatragohain P."/>
            <person name="He Z."/>
            <person name="Irish N."/>
            <person name="Irwin J."/>
            <person name="Liu K."/>
            <person name="Mauleon R.P."/>
            <person name="Moore J."/>
            <person name="Morris R."/>
            <person name="Ostergaard L."/>
            <person name="Wang B."/>
            <person name="Wells R."/>
        </authorList>
    </citation>
    <scope>NUCLEOTIDE SEQUENCE [LARGE SCALE GENOMIC DNA]</scope>
    <source>
        <strain evidence="1">R-o-18</strain>
        <tissue evidence="1">Leaf</tissue>
    </source>
</reference>
<gene>
    <name evidence="1" type="primary">A01g504550.1_BraROA</name>
    <name evidence="1" type="ORF">IGI04_002126</name>
</gene>
<evidence type="ECO:0000313" key="2">
    <source>
        <dbReference type="Proteomes" id="UP000823674"/>
    </source>
</evidence>
<dbReference type="EMBL" id="JADBGQ010000001">
    <property type="protein sequence ID" value="KAG5414559.1"/>
    <property type="molecule type" value="Genomic_DNA"/>
</dbReference>
<evidence type="ECO:0000313" key="1">
    <source>
        <dbReference type="EMBL" id="KAG5414559.1"/>
    </source>
</evidence>
<organism evidence="1 2">
    <name type="scientific">Brassica rapa subsp. trilocularis</name>
    <dbReference type="NCBI Taxonomy" id="1813537"/>
    <lineage>
        <taxon>Eukaryota</taxon>
        <taxon>Viridiplantae</taxon>
        <taxon>Streptophyta</taxon>
        <taxon>Embryophyta</taxon>
        <taxon>Tracheophyta</taxon>
        <taxon>Spermatophyta</taxon>
        <taxon>Magnoliopsida</taxon>
        <taxon>eudicotyledons</taxon>
        <taxon>Gunneridae</taxon>
        <taxon>Pentapetalae</taxon>
        <taxon>rosids</taxon>
        <taxon>malvids</taxon>
        <taxon>Brassicales</taxon>
        <taxon>Brassicaceae</taxon>
        <taxon>Brassiceae</taxon>
        <taxon>Brassica</taxon>
    </lineage>
</organism>
<accession>A0ABQ7NUL4</accession>
<protein>
    <submittedName>
        <fullName evidence="1">Uncharacterized protein</fullName>
    </submittedName>
</protein>
<keyword evidence="2" id="KW-1185">Reference proteome</keyword>
<dbReference type="Proteomes" id="UP000823674">
    <property type="component" value="Chromosome A01"/>
</dbReference>
<sequence>MVYAWSARKDKFQVSADKYELKGRRGKASYLPSYRHEKLLFTYGLLNIKFAQIRQSRRNSPYRTLESHRKSTILTGWGLTVGVENGYDKVNVQTSAKMSVSIFMRQLCIVKNLTTKDLALKPCSSLASIRHRLSQGNGYISKPATDKFEYDDRNTDKPSMVATQQPSMHTARSLRSDRARAKLGRCIVTEHVHVSIVTKQPSFPKTTIRHKFMHSRLLFDAISRRPHQSSFTIKTAESSWFIERSRNKRFEPKDGPKRPKTPVNRETVYAWSVRKDKCQVSADKYEVLEDNYEDRKNGISPFLSYDVLRAEGEKLATQLGLAVLGLLKLGISPTALESRLIRCYIRDLLEAKVLLLF</sequence>
<comment type="caution">
    <text evidence="1">The sequence shown here is derived from an EMBL/GenBank/DDBJ whole genome shotgun (WGS) entry which is preliminary data.</text>
</comment>
<name>A0ABQ7NUL4_BRACM</name>
<proteinExistence type="predicted"/>